<dbReference type="EMBL" id="LCZJ02000015">
    <property type="protein sequence ID" value="KTD88189.1"/>
    <property type="molecule type" value="Genomic_DNA"/>
</dbReference>
<keyword evidence="2" id="KW-1185">Reference proteome</keyword>
<dbReference type="AlphaFoldDB" id="A0A0W1B3R8"/>
<evidence type="ECO:0000313" key="2">
    <source>
        <dbReference type="Proteomes" id="UP000054709"/>
    </source>
</evidence>
<reference evidence="1 2" key="1">
    <citation type="journal article" date="2015" name="Int. Biodeterior. Biodegradation">
        <title>Physiological and genetic screening methods for the isolation of methyl tert-butyl ether-degrading bacteria for bioremediation purposes.</title>
        <authorList>
            <person name="Guisado I.M."/>
            <person name="Purswani J."/>
            <person name="Gonzalez Lopez J."/>
            <person name="Pozo C."/>
        </authorList>
    </citation>
    <scope>NUCLEOTIDE SEQUENCE [LARGE SCALE GENOMIC DNA]</scope>
    <source>
        <strain evidence="1 2">SH7</strain>
    </source>
</reference>
<gene>
    <name evidence="1" type="ORF">UQ64_06780</name>
</gene>
<dbReference type="Proteomes" id="UP000054709">
    <property type="component" value="Unassembled WGS sequence"/>
</dbReference>
<proteinExistence type="predicted"/>
<dbReference type="RefSeq" id="WP_060622126.1">
    <property type="nucleotide sequence ID" value="NZ_LCZJ02000015.1"/>
</dbReference>
<protein>
    <submittedName>
        <fullName evidence="1">Uncharacterized protein</fullName>
    </submittedName>
</protein>
<evidence type="ECO:0000313" key="1">
    <source>
        <dbReference type="EMBL" id="KTD88189.1"/>
    </source>
</evidence>
<accession>A0A0W1B3R8</accession>
<organism evidence="1 2">
    <name type="scientific">Paenibacillus etheri</name>
    <dbReference type="NCBI Taxonomy" id="1306852"/>
    <lineage>
        <taxon>Bacteria</taxon>
        <taxon>Bacillati</taxon>
        <taxon>Bacillota</taxon>
        <taxon>Bacilli</taxon>
        <taxon>Bacillales</taxon>
        <taxon>Paenibacillaceae</taxon>
        <taxon>Paenibacillus</taxon>
    </lineage>
</organism>
<sequence length="107" mass="11560">MADVIKQLLLEKLISNLNGHIVSARVNIGGVQTTYPIYNTIVSGMSVRKYIYITETQAIGKQLLGAALLDAEGNILADQPLLVTKNDKGFLIAFEFVLRLEANAGGV</sequence>
<name>A0A0W1B3R8_9BACL</name>
<dbReference type="OrthoDB" id="2619988at2"/>
<comment type="caution">
    <text evidence="1">The sequence shown here is derived from an EMBL/GenBank/DDBJ whole genome shotgun (WGS) entry which is preliminary data.</text>
</comment>